<proteinExistence type="predicted"/>
<dbReference type="Proteomes" id="UP000275676">
    <property type="component" value="Chromosome"/>
</dbReference>
<dbReference type="EMBL" id="LR134156">
    <property type="protein sequence ID" value="VEA75912.1"/>
    <property type="molecule type" value="Genomic_DNA"/>
</dbReference>
<gene>
    <name evidence="1" type="ORF">NCTC10047_01771</name>
</gene>
<organism evidence="1 2">
    <name type="scientific">Salmonella enterica subsp. arizonae</name>
    <dbReference type="NCBI Taxonomy" id="59203"/>
    <lineage>
        <taxon>Bacteria</taxon>
        <taxon>Pseudomonadati</taxon>
        <taxon>Pseudomonadota</taxon>
        <taxon>Gammaproteobacteria</taxon>
        <taxon>Enterobacterales</taxon>
        <taxon>Enterobacteriaceae</taxon>
        <taxon>Salmonella</taxon>
    </lineage>
</organism>
<evidence type="ECO:0000313" key="2">
    <source>
        <dbReference type="Proteomes" id="UP000275676"/>
    </source>
</evidence>
<name>A0A3S4I983_SALER</name>
<protein>
    <submittedName>
        <fullName evidence="1">Antibiotic ABC transporter permease</fullName>
    </submittedName>
</protein>
<dbReference type="Pfam" id="PF17585">
    <property type="entry name" value="Phage_Arf"/>
    <property type="match status" value="1"/>
</dbReference>
<sequence>MLHDFDDDEFIALISPEIEEEVEQQINLAAERQNPIIGWDEFAGITHEQRVLRKTC</sequence>
<dbReference type="InterPro" id="IPR020293">
    <property type="entry name" value="Arf"/>
</dbReference>
<evidence type="ECO:0000313" key="1">
    <source>
        <dbReference type="EMBL" id="VEA75912.1"/>
    </source>
</evidence>
<accession>A0A3S4I983</accession>
<dbReference type="AlphaFoldDB" id="A0A3S4I983"/>
<reference evidence="1 2" key="1">
    <citation type="submission" date="2018-12" db="EMBL/GenBank/DDBJ databases">
        <authorList>
            <consortium name="Pathogen Informatics"/>
        </authorList>
    </citation>
    <scope>NUCLEOTIDE SEQUENCE [LARGE SCALE GENOMIC DNA]</scope>
    <source>
        <strain evidence="1 2">NCTC10047</strain>
    </source>
</reference>